<sequence length="90" mass="10439">MFVLTDKKSGGIYSVLNKDNQKTVQCFEEESDCQRYHDMLIANDTDHELLIQEVEDEMIEVQCGSHGYRYMVIKSNDLVVPPPKIFPDKK</sequence>
<gene>
    <name evidence="1" type="ORF">CPYG_00177</name>
</gene>
<protein>
    <submittedName>
        <fullName evidence="1">Uncharacterized protein</fullName>
    </submittedName>
</protein>
<dbReference type="Pfam" id="PF11360">
    <property type="entry name" value="DUF3110"/>
    <property type="match status" value="1"/>
</dbReference>
<reference evidence="1 2" key="1">
    <citation type="submission" date="2010-12" db="EMBL/GenBank/DDBJ databases">
        <title>The Genome Sequence of Cyanophage P-SS1.</title>
        <authorList>
            <consortium name="The Broad Institute Genome Sequencing Platform"/>
            <person name="Henn M.R."/>
            <person name="Sullivan M.S."/>
            <person name="Osburne M.S."/>
            <person name="Levin J."/>
            <person name="Malboeuf C."/>
            <person name="Casali M."/>
            <person name="Russ C."/>
            <person name="Lennon N."/>
            <person name="Chapman S.B."/>
            <person name="Erlich R."/>
            <person name="Young S.K."/>
            <person name="Yandava C."/>
            <person name="Zeng Q."/>
            <person name="Alvarado L."/>
            <person name="Anderson S."/>
            <person name="Berlin A."/>
            <person name="Chen Z."/>
            <person name="Freedman E."/>
            <person name="Gellesch M."/>
            <person name="Goldberg J."/>
            <person name="Green L."/>
            <person name="Griggs A."/>
            <person name="Gujja S."/>
            <person name="Heilman E.R."/>
            <person name="Heiman D."/>
            <person name="Hollinger A."/>
            <person name="Howarth C."/>
            <person name="Larson L."/>
            <person name="Mehta T."/>
            <person name="Pearson M."/>
            <person name="Roberts A."/>
            <person name="Ryan E."/>
            <person name="Saif S."/>
            <person name="Shea T."/>
            <person name="Shenoy N."/>
            <person name="Sisk P."/>
            <person name="Stolte C."/>
            <person name="Sykes S."/>
            <person name="White J."/>
            <person name="Yu Q."/>
            <person name="Coleman M.L."/>
            <person name="Huang K.H."/>
            <person name="Weigele P.R."/>
            <person name="DeFrancesco A.S."/>
            <person name="Kern S.E."/>
            <person name="Thompson L.R."/>
            <person name="Fu R."/>
            <person name="Hombeck B."/>
            <person name="Chisholm S.W."/>
            <person name="Haas B."/>
            <person name="Nusbaum C."/>
            <person name="Birren B."/>
        </authorList>
    </citation>
    <scope>NUCLEOTIDE SEQUENCE [LARGE SCALE GENOMIC DNA]</scope>
    <source>
        <strain evidence="1 2">P-SS1</strain>
    </source>
</reference>
<accession>M1NX54</accession>
<dbReference type="Proteomes" id="UP000502917">
    <property type="component" value="Segment"/>
</dbReference>
<dbReference type="InterPro" id="IPR021503">
    <property type="entry name" value="DUF3110"/>
</dbReference>
<dbReference type="EMBL" id="JF974306">
    <property type="protein sequence ID" value="AGF91471.1"/>
    <property type="molecule type" value="Genomic_DNA"/>
</dbReference>
<name>M1NX54_9CAUD</name>
<organism evidence="1 2">
    <name type="scientific">Cyanophage P-SS1</name>
    <dbReference type="NCBI Taxonomy" id="889957"/>
    <lineage>
        <taxon>Viruses</taxon>
        <taxon>Duplodnaviria</taxon>
        <taxon>Heunggongvirae</taxon>
        <taxon>Uroviricota</taxon>
        <taxon>Caudoviricetes</taxon>
        <taxon>Pantevenvirales</taxon>
        <taxon>Kyanoviridae</taxon>
        <taxon>Ronodorvirus</taxon>
        <taxon>Ronodorvirus ssm4</taxon>
    </lineage>
</organism>
<proteinExistence type="predicted"/>
<evidence type="ECO:0000313" key="2">
    <source>
        <dbReference type="Proteomes" id="UP000502917"/>
    </source>
</evidence>
<evidence type="ECO:0000313" key="1">
    <source>
        <dbReference type="EMBL" id="AGF91471.1"/>
    </source>
</evidence>